<dbReference type="InterPro" id="IPR036291">
    <property type="entry name" value="NAD(P)-bd_dom_sf"/>
</dbReference>
<comment type="caution">
    <text evidence="3">The sequence shown here is derived from an EMBL/GenBank/DDBJ whole genome shotgun (WGS) entry which is preliminary data.</text>
</comment>
<dbReference type="InterPro" id="IPR028939">
    <property type="entry name" value="P5C_Rdtase_cat_N"/>
</dbReference>
<gene>
    <name evidence="3" type="ORF">AQJ67_34415</name>
</gene>
<dbReference type="Pfam" id="PF03807">
    <property type="entry name" value="F420_oxidored"/>
    <property type="match status" value="1"/>
</dbReference>
<dbReference type="SUPFAM" id="SSF51735">
    <property type="entry name" value="NAD(P)-binding Rossmann-fold domains"/>
    <property type="match status" value="1"/>
</dbReference>
<dbReference type="AlphaFoldDB" id="A0A101TNL9"/>
<evidence type="ECO:0000259" key="2">
    <source>
        <dbReference type="Pfam" id="PF03807"/>
    </source>
</evidence>
<evidence type="ECO:0000313" key="4">
    <source>
        <dbReference type="Proteomes" id="UP000053429"/>
    </source>
</evidence>
<evidence type="ECO:0000313" key="3">
    <source>
        <dbReference type="EMBL" id="KUN95661.1"/>
    </source>
</evidence>
<accession>A0A101TNL9</accession>
<dbReference type="GO" id="GO:0016491">
    <property type="term" value="F:oxidoreductase activity"/>
    <property type="evidence" value="ECO:0007669"/>
    <property type="project" value="UniProtKB-KW"/>
</dbReference>
<feature type="domain" description="Pyrroline-5-carboxylate reductase catalytic N-terminal" evidence="2">
    <location>
        <begin position="11"/>
        <end position="102"/>
    </location>
</feature>
<dbReference type="Proteomes" id="UP000053429">
    <property type="component" value="Unassembled WGS sequence"/>
</dbReference>
<dbReference type="EMBL" id="LMWY01000046">
    <property type="protein sequence ID" value="KUN95661.1"/>
    <property type="molecule type" value="Genomic_DNA"/>
</dbReference>
<dbReference type="PANTHER" id="PTHR14239:SF10">
    <property type="entry name" value="REDUCTASE"/>
    <property type="match status" value="1"/>
</dbReference>
<dbReference type="OrthoDB" id="5738121at2"/>
<dbReference type="PANTHER" id="PTHR14239">
    <property type="entry name" value="DUDULIN-RELATED"/>
    <property type="match status" value="1"/>
</dbReference>
<evidence type="ECO:0000256" key="1">
    <source>
        <dbReference type="ARBA" id="ARBA00023002"/>
    </source>
</evidence>
<organism evidence="3 4">
    <name type="scientific">Streptomyces caeruleatus</name>
    <dbReference type="NCBI Taxonomy" id="661399"/>
    <lineage>
        <taxon>Bacteria</taxon>
        <taxon>Bacillati</taxon>
        <taxon>Actinomycetota</taxon>
        <taxon>Actinomycetes</taxon>
        <taxon>Kitasatosporales</taxon>
        <taxon>Streptomycetaceae</taxon>
        <taxon>Streptomyces</taxon>
    </lineage>
</organism>
<dbReference type="Gene3D" id="3.40.50.720">
    <property type="entry name" value="NAD(P)-binding Rossmann-like Domain"/>
    <property type="match status" value="1"/>
</dbReference>
<proteinExistence type="predicted"/>
<reference evidence="3 4" key="1">
    <citation type="submission" date="2015-10" db="EMBL/GenBank/DDBJ databases">
        <title>Draft genome sequence of Streptomyces caeruleatus NRRL B-24802, type strain for the species Streptomyces caeruleatus.</title>
        <authorList>
            <person name="Ruckert C."/>
            <person name="Winkler A."/>
            <person name="Kalinowski J."/>
            <person name="Kampfer P."/>
            <person name="Glaeser S."/>
        </authorList>
    </citation>
    <scope>NUCLEOTIDE SEQUENCE [LARGE SCALE GENOMIC DNA]</scope>
    <source>
        <strain evidence="3 4">NRRL B-24802</strain>
    </source>
</reference>
<dbReference type="STRING" id="661399.AQJ67_34415"/>
<keyword evidence="1" id="KW-0560">Oxidoreductase</keyword>
<protein>
    <recommendedName>
        <fullName evidence="2">Pyrroline-5-carboxylate reductase catalytic N-terminal domain-containing protein</fullName>
    </recommendedName>
</protein>
<dbReference type="RefSeq" id="WP_062723278.1">
    <property type="nucleotide sequence ID" value="NZ_KQ948937.1"/>
</dbReference>
<dbReference type="InterPro" id="IPR051267">
    <property type="entry name" value="STEAP_metalloreductase"/>
</dbReference>
<sequence>MTDSTPSSPRRLGVLGAGNVGQPIGRHWVSAGHTVTFGSRSPDRLSGFIASLGGGARAAAYADAAETSDVVLLSVPHPALEELLETVGDRLAGKTVIDATNPVVLTEDGRVVSTLGSGLTQGRHTAKLLPDATVIRAFTHVMDELLWSRGTRQRHFWGMALAGDEAEAKDVVAQLVHDAGFVPVDLGGLDDSAALDPGGAVFPHMFTPADLRVAAGLTG</sequence>
<keyword evidence="4" id="KW-1185">Reference proteome</keyword>
<name>A0A101TNL9_9ACTN</name>